<dbReference type="AlphaFoldDB" id="F0SCF3"/>
<dbReference type="HOGENOM" id="CLU_041408_2_0_10"/>
<evidence type="ECO:0000256" key="1">
    <source>
        <dbReference type="ARBA" id="ARBA00023015"/>
    </source>
</evidence>
<dbReference type="Gene3D" id="1.10.10.60">
    <property type="entry name" value="Homeodomain-like"/>
    <property type="match status" value="2"/>
</dbReference>
<keyword evidence="4" id="KW-0812">Transmembrane</keyword>
<evidence type="ECO:0000313" key="6">
    <source>
        <dbReference type="EMBL" id="ADY52787.1"/>
    </source>
</evidence>
<dbReference type="GO" id="GO:0043565">
    <property type="term" value="F:sequence-specific DNA binding"/>
    <property type="evidence" value="ECO:0007669"/>
    <property type="project" value="InterPro"/>
</dbReference>
<dbReference type="KEGG" id="psn:Pedsa_2238"/>
<feature type="transmembrane region" description="Helical" evidence="4">
    <location>
        <begin position="29"/>
        <end position="48"/>
    </location>
</feature>
<keyword evidence="7" id="KW-1185">Reference proteome</keyword>
<sequence>MLYLVGIIISFFLVFILWGKKDKSQADNILAVWLFFSGVHLSLFYLFITKQYLEFPFLLGIELPLPLAHGPFLFLYVKALTQSYPLKKNILLHFIPILIVIAMFSSFFILPSDKKIEIYRNEGAGYEFSLAFLYFAIILSGTGYSLFSLQKLHKHQRNISDRFSFNEKINLTWLRYLIWGSVFIWFTVVFGTDTQVYTAIVLYILFIGYFGIKQVGIFSNRQLNNNKPTTSDFYIQELSPEKAKYEKSNLTDNQMQAIHGTLCELMLAERPYSNPELTLLDLAQQVHVHPNTLSQVINSIEQRNFFDYINAHRVEAFKQAILLPENQKFTLLSIAFDCGFNSKTSFNRNFKKVTGLSPSEYLKQQDINLLQLNARTTSF</sequence>
<keyword evidence="1" id="KW-0805">Transcription regulation</keyword>
<dbReference type="STRING" id="762903.Pedsa_2238"/>
<reference evidence="6 7" key="1">
    <citation type="journal article" date="2011" name="Stand. Genomic Sci.">
        <title>Complete genome sequence of the gliding, heparinolytic Pedobacter saltans type strain (113).</title>
        <authorList>
            <person name="Liolios K."/>
            <person name="Sikorski J."/>
            <person name="Lu M."/>
            <person name="Nolan M."/>
            <person name="Lapidus A."/>
            <person name="Lucas S."/>
            <person name="Hammon N."/>
            <person name="Deshpande S."/>
            <person name="Cheng J.F."/>
            <person name="Tapia R."/>
            <person name="Han C."/>
            <person name="Goodwin L."/>
            <person name="Pitluck S."/>
            <person name="Huntemann M."/>
            <person name="Ivanova N."/>
            <person name="Pagani I."/>
            <person name="Mavromatis K."/>
            <person name="Ovchinikova G."/>
            <person name="Pati A."/>
            <person name="Chen A."/>
            <person name="Palaniappan K."/>
            <person name="Land M."/>
            <person name="Hauser L."/>
            <person name="Brambilla E.M."/>
            <person name="Kotsyurbenko O."/>
            <person name="Rohde M."/>
            <person name="Tindall B.J."/>
            <person name="Abt B."/>
            <person name="Goker M."/>
            <person name="Detter J.C."/>
            <person name="Woyke T."/>
            <person name="Bristow J."/>
            <person name="Eisen J.A."/>
            <person name="Markowitz V."/>
            <person name="Hugenholtz P."/>
            <person name="Klenk H.P."/>
            <person name="Kyrpides N.C."/>
        </authorList>
    </citation>
    <scope>NUCLEOTIDE SEQUENCE [LARGE SCALE GENOMIC DNA]</scope>
    <source>
        <strain evidence="7">ATCC 51119 / DSM 12145 / JCM 21818 / LMG 10337 / NBRC 100064 / NCIMB 13643</strain>
    </source>
</reference>
<proteinExistence type="predicted"/>
<keyword evidence="4" id="KW-0472">Membrane</keyword>
<evidence type="ECO:0000256" key="3">
    <source>
        <dbReference type="ARBA" id="ARBA00023163"/>
    </source>
</evidence>
<dbReference type="InterPro" id="IPR009057">
    <property type="entry name" value="Homeodomain-like_sf"/>
</dbReference>
<feature type="transmembrane region" description="Helical" evidence="4">
    <location>
        <begin position="170"/>
        <end position="190"/>
    </location>
</feature>
<dbReference type="GO" id="GO:0003700">
    <property type="term" value="F:DNA-binding transcription factor activity"/>
    <property type="evidence" value="ECO:0007669"/>
    <property type="project" value="InterPro"/>
</dbReference>
<dbReference type="Pfam" id="PF12833">
    <property type="entry name" value="HTH_18"/>
    <property type="match status" value="1"/>
</dbReference>
<evidence type="ECO:0000313" key="7">
    <source>
        <dbReference type="Proteomes" id="UP000000310"/>
    </source>
</evidence>
<gene>
    <name evidence="6" type="ordered locus">Pedsa_2238</name>
</gene>
<dbReference type="SMART" id="SM00342">
    <property type="entry name" value="HTH_ARAC"/>
    <property type="match status" value="1"/>
</dbReference>
<feature type="transmembrane region" description="Helical" evidence="4">
    <location>
        <begin position="196"/>
        <end position="212"/>
    </location>
</feature>
<dbReference type="OrthoDB" id="9779074at2"/>
<dbReference type="EMBL" id="CP002545">
    <property type="protein sequence ID" value="ADY52787.1"/>
    <property type="molecule type" value="Genomic_DNA"/>
</dbReference>
<evidence type="ECO:0000259" key="5">
    <source>
        <dbReference type="PROSITE" id="PS01124"/>
    </source>
</evidence>
<dbReference type="Proteomes" id="UP000000310">
    <property type="component" value="Chromosome"/>
</dbReference>
<dbReference type="SUPFAM" id="SSF46689">
    <property type="entry name" value="Homeodomain-like"/>
    <property type="match status" value="1"/>
</dbReference>
<organism evidence="6 7">
    <name type="scientific">Pseudopedobacter saltans (strain ATCC 51119 / DSM 12145 / JCM 21818 / CCUG 39354 / LMG 10337 / NBRC 100064 / NCIMB 13643)</name>
    <name type="common">Pedobacter saltans</name>
    <dbReference type="NCBI Taxonomy" id="762903"/>
    <lineage>
        <taxon>Bacteria</taxon>
        <taxon>Pseudomonadati</taxon>
        <taxon>Bacteroidota</taxon>
        <taxon>Sphingobacteriia</taxon>
        <taxon>Sphingobacteriales</taxon>
        <taxon>Sphingobacteriaceae</taxon>
        <taxon>Pseudopedobacter</taxon>
    </lineage>
</organism>
<accession>F0SCF3</accession>
<dbReference type="InterPro" id="IPR020449">
    <property type="entry name" value="Tscrpt_reg_AraC-type_HTH"/>
</dbReference>
<dbReference type="PROSITE" id="PS01124">
    <property type="entry name" value="HTH_ARAC_FAMILY_2"/>
    <property type="match status" value="1"/>
</dbReference>
<dbReference type="eggNOG" id="COG2207">
    <property type="taxonomic scope" value="Bacteria"/>
</dbReference>
<dbReference type="PANTHER" id="PTHR43280:SF29">
    <property type="entry name" value="ARAC-FAMILY TRANSCRIPTIONAL REGULATOR"/>
    <property type="match status" value="1"/>
</dbReference>
<dbReference type="PANTHER" id="PTHR43280">
    <property type="entry name" value="ARAC-FAMILY TRANSCRIPTIONAL REGULATOR"/>
    <property type="match status" value="1"/>
</dbReference>
<dbReference type="InterPro" id="IPR018060">
    <property type="entry name" value="HTH_AraC"/>
</dbReference>
<keyword evidence="4" id="KW-1133">Transmembrane helix</keyword>
<dbReference type="PRINTS" id="PR00032">
    <property type="entry name" value="HTHARAC"/>
</dbReference>
<keyword evidence="3" id="KW-0804">Transcription</keyword>
<keyword evidence="2" id="KW-0238">DNA-binding</keyword>
<feature type="transmembrane region" description="Helical" evidence="4">
    <location>
        <begin position="130"/>
        <end position="149"/>
    </location>
</feature>
<evidence type="ECO:0000256" key="4">
    <source>
        <dbReference type="SAM" id="Phobius"/>
    </source>
</evidence>
<feature type="domain" description="HTH araC/xylS-type" evidence="5">
    <location>
        <begin position="269"/>
        <end position="364"/>
    </location>
</feature>
<name>F0SCF3_PSESL</name>
<feature type="transmembrane region" description="Helical" evidence="4">
    <location>
        <begin position="90"/>
        <end position="110"/>
    </location>
</feature>
<evidence type="ECO:0000256" key="2">
    <source>
        <dbReference type="ARBA" id="ARBA00023125"/>
    </source>
</evidence>
<reference evidence="7" key="2">
    <citation type="submission" date="2011-02" db="EMBL/GenBank/DDBJ databases">
        <title>The complete genome of Pedobacter saltans DSM 12145.</title>
        <authorList>
            <consortium name="US DOE Joint Genome Institute (JGI-PGF)"/>
            <person name="Lucas S."/>
            <person name="Copeland A."/>
            <person name="Lapidus A."/>
            <person name="Bruce D."/>
            <person name="Goodwin L."/>
            <person name="Pitluck S."/>
            <person name="Kyrpides N."/>
            <person name="Mavromatis K."/>
            <person name="Pagani I."/>
            <person name="Ivanova N."/>
            <person name="Ovchinnikova G."/>
            <person name="Lu M."/>
            <person name="Detter J.C."/>
            <person name="Han C."/>
            <person name="Land M."/>
            <person name="Hauser L."/>
            <person name="Markowitz V."/>
            <person name="Cheng J.-F."/>
            <person name="Hugenholtz P."/>
            <person name="Woyke T."/>
            <person name="Wu D."/>
            <person name="Tindall B."/>
            <person name="Pomrenke H.G."/>
            <person name="Brambilla E."/>
            <person name="Klenk H.-P."/>
            <person name="Eisen J.A."/>
        </authorList>
    </citation>
    <scope>NUCLEOTIDE SEQUENCE [LARGE SCALE GENOMIC DNA]</scope>
    <source>
        <strain evidence="7">ATCC 51119 / DSM 12145 / JCM 21818 / LMG 10337 / NBRC 100064 / NCIMB 13643</strain>
    </source>
</reference>
<protein>
    <submittedName>
        <fullName evidence="6">Transcriptional regulator, AraC family</fullName>
    </submittedName>
</protein>